<keyword evidence="1" id="KW-0472">Membrane</keyword>
<feature type="transmembrane region" description="Helical" evidence="1">
    <location>
        <begin position="110"/>
        <end position="127"/>
    </location>
</feature>
<reference evidence="2 3" key="1">
    <citation type="submission" date="2017-07" db="EMBL/GenBank/DDBJ databases">
        <title>Recovery of genomes from metagenomes via a dereplication, aggregation, and scoring strategy.</title>
        <authorList>
            <person name="Sieber C.M."/>
            <person name="Probst A.J."/>
            <person name="Sharrar A."/>
            <person name="Thomas B.C."/>
            <person name="Hess M."/>
            <person name="Tringe S.G."/>
            <person name="Banfield J.F."/>
        </authorList>
    </citation>
    <scope>NUCLEOTIDE SEQUENCE [LARGE SCALE GENOMIC DNA]</scope>
    <source>
        <strain evidence="2">JGI_Cruoil_03_51_56</strain>
    </source>
</reference>
<dbReference type="Proteomes" id="UP000215559">
    <property type="component" value="Unassembled WGS sequence"/>
</dbReference>
<dbReference type="Pfam" id="PF01066">
    <property type="entry name" value="CDP-OH_P_transf"/>
    <property type="match status" value="1"/>
</dbReference>
<comment type="caution">
    <text evidence="2">The sequence shown here is derived from an EMBL/GenBank/DDBJ whole genome shotgun (WGS) entry which is preliminary data.</text>
</comment>
<evidence type="ECO:0000313" key="3">
    <source>
        <dbReference type="Proteomes" id="UP000215559"/>
    </source>
</evidence>
<keyword evidence="1" id="KW-1133">Transmembrane helix</keyword>
<dbReference type="GO" id="GO:0008654">
    <property type="term" value="P:phospholipid biosynthetic process"/>
    <property type="evidence" value="ECO:0007669"/>
    <property type="project" value="InterPro"/>
</dbReference>
<dbReference type="GO" id="GO:0016780">
    <property type="term" value="F:phosphotransferase activity, for other substituted phosphate groups"/>
    <property type="evidence" value="ECO:0007669"/>
    <property type="project" value="InterPro"/>
</dbReference>
<organism evidence="2 3">
    <name type="scientific">candidate division WOR-3 bacterium JGI_Cruoil_03_51_56</name>
    <dbReference type="NCBI Taxonomy" id="1973747"/>
    <lineage>
        <taxon>Bacteria</taxon>
        <taxon>Bacteria division WOR-3</taxon>
    </lineage>
</organism>
<proteinExistence type="predicted"/>
<feature type="transmembrane region" description="Helical" evidence="1">
    <location>
        <begin position="12"/>
        <end position="35"/>
    </location>
</feature>
<evidence type="ECO:0008006" key="4">
    <source>
        <dbReference type="Google" id="ProtNLM"/>
    </source>
</evidence>
<evidence type="ECO:0000256" key="1">
    <source>
        <dbReference type="SAM" id="Phobius"/>
    </source>
</evidence>
<keyword evidence="1" id="KW-0812">Transmembrane</keyword>
<dbReference type="Gene3D" id="1.20.120.1760">
    <property type="match status" value="1"/>
</dbReference>
<dbReference type="EMBL" id="NOZP01000176">
    <property type="protein sequence ID" value="OYD14175.1"/>
    <property type="molecule type" value="Genomic_DNA"/>
</dbReference>
<protein>
    <recommendedName>
        <fullName evidence="4">CDP-alcohol phosphatidyltransferase family protein</fullName>
    </recommendedName>
</protein>
<dbReference type="GO" id="GO:0016020">
    <property type="term" value="C:membrane"/>
    <property type="evidence" value="ECO:0007669"/>
    <property type="project" value="InterPro"/>
</dbReference>
<evidence type="ECO:0000313" key="2">
    <source>
        <dbReference type="EMBL" id="OYD14175.1"/>
    </source>
</evidence>
<dbReference type="AlphaFoldDB" id="A0A235BRJ5"/>
<gene>
    <name evidence="2" type="ORF">CH330_09195</name>
</gene>
<name>A0A235BRJ5_UNCW3</name>
<dbReference type="InterPro" id="IPR000462">
    <property type="entry name" value="CDP-OH_P_trans"/>
</dbReference>
<feature type="transmembrane region" description="Helical" evidence="1">
    <location>
        <begin position="41"/>
        <end position="62"/>
    </location>
</feature>
<feature type="transmembrane region" description="Helical" evidence="1">
    <location>
        <begin position="171"/>
        <end position="188"/>
    </location>
</feature>
<accession>A0A235BRJ5</accession>
<dbReference type="InterPro" id="IPR043130">
    <property type="entry name" value="CDP-OH_PTrfase_TM_dom"/>
</dbReference>
<sequence length="193" mass="21048">MREETKRRGRRLLHPLVNLLVAGRVSPTAVTLTAVPLSIGAAYLFATGSFVWGGVLVVLVGLCDTIDGELSRTTGRKSDIGAFLDSSVDRFSEAVVLGAVYWYYQTINPFYGLVAVAALVFSLLVSYTRARAEGVGYDCKVGWFERPVRVLIFLVGAFVLGQKYMPVALGIIAVGSFGTVVHRLVYVVQQRKQ</sequence>